<evidence type="ECO:0000256" key="2">
    <source>
        <dbReference type="ARBA" id="ARBA00022448"/>
    </source>
</evidence>
<dbReference type="PANTHER" id="PTHR23511:SF5">
    <property type="entry name" value="MAJOR FACILITATOR-TYPE TRANSPORTER HXNZ-RELATED"/>
    <property type="match status" value="1"/>
</dbReference>
<dbReference type="PROSITE" id="PS00216">
    <property type="entry name" value="SUGAR_TRANSPORT_1"/>
    <property type="match status" value="1"/>
</dbReference>
<dbReference type="Pfam" id="PF00083">
    <property type="entry name" value="Sugar_tr"/>
    <property type="match status" value="1"/>
</dbReference>
<dbReference type="PROSITE" id="PS50850">
    <property type="entry name" value="MFS"/>
    <property type="match status" value="1"/>
</dbReference>
<dbReference type="Proteomes" id="UP000323000">
    <property type="component" value="Chromosome 5"/>
</dbReference>
<proteinExistence type="predicted"/>
<dbReference type="InterPro" id="IPR020846">
    <property type="entry name" value="MFS_dom"/>
</dbReference>
<dbReference type="Gene3D" id="1.20.1250.20">
    <property type="entry name" value="MFS general substrate transporter like domains"/>
    <property type="match status" value="1"/>
</dbReference>
<reference evidence="9" key="1">
    <citation type="journal article" date="2019" name="Gigascience">
        <title>De novo genome assembly of the endangered Acer yangbiense, a plant species with extremely small populations endemic to Yunnan Province, China.</title>
        <authorList>
            <person name="Yang J."/>
            <person name="Wariss H.M."/>
            <person name="Tao L."/>
            <person name="Zhang R."/>
            <person name="Yun Q."/>
            <person name="Hollingsworth P."/>
            <person name="Dao Z."/>
            <person name="Luo G."/>
            <person name="Guo H."/>
            <person name="Ma Y."/>
            <person name="Sun W."/>
        </authorList>
    </citation>
    <scope>NUCLEOTIDE SEQUENCE [LARGE SCALE GENOMIC DNA]</scope>
    <source>
        <strain evidence="9">cv. Malutang</strain>
    </source>
</reference>
<dbReference type="EMBL" id="VAHF01000005">
    <property type="protein sequence ID" value="TXG61174.1"/>
    <property type="molecule type" value="Genomic_DNA"/>
</dbReference>
<evidence type="ECO:0000256" key="1">
    <source>
        <dbReference type="ARBA" id="ARBA00004141"/>
    </source>
</evidence>
<dbReference type="PANTHER" id="PTHR23511">
    <property type="entry name" value="SYNAPTIC VESICLE GLYCOPROTEIN 2"/>
    <property type="match status" value="1"/>
</dbReference>
<feature type="transmembrane region" description="Helical" evidence="6">
    <location>
        <begin position="94"/>
        <end position="113"/>
    </location>
</feature>
<keyword evidence="5 6" id="KW-0472">Membrane</keyword>
<feature type="transmembrane region" description="Helical" evidence="6">
    <location>
        <begin position="179"/>
        <end position="199"/>
    </location>
</feature>
<evidence type="ECO:0000256" key="6">
    <source>
        <dbReference type="SAM" id="Phobius"/>
    </source>
</evidence>
<dbReference type="FunFam" id="1.20.1250.20:FF:000232">
    <property type="entry name" value="Organic cation/carnitine transporter 7"/>
    <property type="match status" value="1"/>
</dbReference>
<evidence type="ECO:0000256" key="3">
    <source>
        <dbReference type="ARBA" id="ARBA00022692"/>
    </source>
</evidence>
<feature type="transmembrane region" description="Helical" evidence="6">
    <location>
        <begin position="287"/>
        <end position="306"/>
    </location>
</feature>
<name>A0A5C7HWI6_9ROSI</name>
<feature type="transmembrane region" description="Helical" evidence="6">
    <location>
        <begin position="361"/>
        <end position="380"/>
    </location>
</feature>
<keyword evidence="9" id="KW-1185">Reference proteome</keyword>
<feature type="transmembrane region" description="Helical" evidence="6">
    <location>
        <begin position="150"/>
        <end position="173"/>
    </location>
</feature>
<keyword evidence="4 6" id="KW-1133">Transmembrane helix</keyword>
<feature type="domain" description="Major facilitator superfamily (MFS) profile" evidence="7">
    <location>
        <begin position="28"/>
        <end position="474"/>
    </location>
</feature>
<accession>A0A5C7HWI6</accession>
<evidence type="ECO:0000313" key="9">
    <source>
        <dbReference type="Proteomes" id="UP000323000"/>
    </source>
</evidence>
<dbReference type="InterPro" id="IPR005829">
    <property type="entry name" value="Sugar_transporter_CS"/>
</dbReference>
<keyword evidence="3 6" id="KW-0812">Transmembrane</keyword>
<feature type="transmembrane region" description="Helical" evidence="6">
    <location>
        <begin position="386"/>
        <end position="408"/>
    </location>
</feature>
<dbReference type="SUPFAM" id="SSF103473">
    <property type="entry name" value="MFS general substrate transporter"/>
    <property type="match status" value="1"/>
</dbReference>
<protein>
    <recommendedName>
        <fullName evidence="7">Major facilitator superfamily (MFS) profile domain-containing protein</fullName>
    </recommendedName>
</protein>
<dbReference type="InterPro" id="IPR036259">
    <property type="entry name" value="MFS_trans_sf"/>
</dbReference>
<feature type="transmembrane region" description="Helical" evidence="6">
    <location>
        <begin position="332"/>
        <end position="354"/>
    </location>
</feature>
<dbReference type="GO" id="GO:0016020">
    <property type="term" value="C:membrane"/>
    <property type="evidence" value="ECO:0007669"/>
    <property type="project" value="UniProtKB-SubCell"/>
</dbReference>
<feature type="transmembrane region" description="Helical" evidence="6">
    <location>
        <begin position="28"/>
        <end position="53"/>
    </location>
</feature>
<evidence type="ECO:0000259" key="7">
    <source>
        <dbReference type="PROSITE" id="PS50850"/>
    </source>
</evidence>
<keyword evidence="2" id="KW-0813">Transport</keyword>
<feature type="transmembrane region" description="Helical" evidence="6">
    <location>
        <begin position="449"/>
        <end position="469"/>
    </location>
</feature>
<feature type="transmembrane region" description="Helical" evidence="6">
    <location>
        <begin position="65"/>
        <end position="85"/>
    </location>
</feature>
<sequence>MDDDQRRVMYSIDEAFTHVGFGKYQGLVLVYAGLGLFAEAMEMMILSFIGQAVKSEWKLSSTQQTLLTSVVFAGLLLGSFFWGFVSDHYGRRKGFLGIALVASVTGLLSAFSPNYLSLVILRGLVGFGLGSGPVFLSWFLEFVPASSRGLWMVVISIFWTLGTISEAALAWIVMPRLNWRWLLALSSVPSFAVLLFHGLSPESPRYLYMKGRSADAQHVLEKLAVRNQRNLPSGMLVSDKTARIDEEFVNADHTPLLFSTTTKTTVVKSGFSSFSRLLSSRLIRTTFLLWVLFFGNSFLYYGIILLTSELSSGKTKCGSTLLVLGDSQDASLYINVFVTSLAELPGLLFSAVIVDRVGRKVSMTIMSILTFIFLLPLVIIEPVTLTTGLLFAARMFANGTYTVASIYAPEVYPTSIRATGSGIASAVGRIGGMVCPLVAVGLVSDYHQGAAIILLEAVIILSVVCILLFPFETKGQELTDTLVSDSK</sequence>
<feature type="transmembrane region" description="Helical" evidence="6">
    <location>
        <begin position="119"/>
        <end position="143"/>
    </location>
</feature>
<dbReference type="InterPro" id="IPR005828">
    <property type="entry name" value="MFS_sugar_transport-like"/>
</dbReference>
<evidence type="ECO:0000256" key="5">
    <source>
        <dbReference type="ARBA" id="ARBA00023136"/>
    </source>
</evidence>
<comment type="subcellular location">
    <subcellularLocation>
        <location evidence="1">Membrane</location>
        <topology evidence="1">Multi-pass membrane protein</topology>
    </subcellularLocation>
</comment>
<gene>
    <name evidence="8" type="ORF">EZV62_012537</name>
</gene>
<dbReference type="OrthoDB" id="4139357at2759"/>
<evidence type="ECO:0000313" key="8">
    <source>
        <dbReference type="EMBL" id="TXG61174.1"/>
    </source>
</evidence>
<feature type="transmembrane region" description="Helical" evidence="6">
    <location>
        <begin position="420"/>
        <end position="443"/>
    </location>
</feature>
<dbReference type="GO" id="GO:0022857">
    <property type="term" value="F:transmembrane transporter activity"/>
    <property type="evidence" value="ECO:0007669"/>
    <property type="project" value="InterPro"/>
</dbReference>
<comment type="caution">
    <text evidence="8">The sequence shown here is derived from an EMBL/GenBank/DDBJ whole genome shotgun (WGS) entry which is preliminary data.</text>
</comment>
<organism evidence="8 9">
    <name type="scientific">Acer yangbiense</name>
    <dbReference type="NCBI Taxonomy" id="1000413"/>
    <lineage>
        <taxon>Eukaryota</taxon>
        <taxon>Viridiplantae</taxon>
        <taxon>Streptophyta</taxon>
        <taxon>Embryophyta</taxon>
        <taxon>Tracheophyta</taxon>
        <taxon>Spermatophyta</taxon>
        <taxon>Magnoliopsida</taxon>
        <taxon>eudicotyledons</taxon>
        <taxon>Gunneridae</taxon>
        <taxon>Pentapetalae</taxon>
        <taxon>rosids</taxon>
        <taxon>malvids</taxon>
        <taxon>Sapindales</taxon>
        <taxon>Sapindaceae</taxon>
        <taxon>Hippocastanoideae</taxon>
        <taxon>Acereae</taxon>
        <taxon>Acer</taxon>
    </lineage>
</organism>
<dbReference type="AlphaFoldDB" id="A0A5C7HWI6"/>
<evidence type="ECO:0000256" key="4">
    <source>
        <dbReference type="ARBA" id="ARBA00022989"/>
    </source>
</evidence>